<dbReference type="Pfam" id="PF11363">
    <property type="entry name" value="DUF3164"/>
    <property type="match status" value="1"/>
</dbReference>
<evidence type="ECO:0000313" key="1">
    <source>
        <dbReference type="EMBL" id="SDY54947.1"/>
    </source>
</evidence>
<keyword evidence="2" id="KW-1185">Reference proteome</keyword>
<gene>
    <name evidence="1" type="ORF">SAMN05444340_11075</name>
</gene>
<protein>
    <recommendedName>
        <fullName evidence="3">Sulfate transporter</fullName>
    </recommendedName>
</protein>
<reference evidence="1 2" key="1">
    <citation type="submission" date="2016-10" db="EMBL/GenBank/DDBJ databases">
        <authorList>
            <person name="de Groot N.N."/>
        </authorList>
    </citation>
    <scope>NUCLEOTIDE SEQUENCE [LARGE SCALE GENOMIC DNA]</scope>
    <source>
        <strain evidence="1 2">DSM 26880</strain>
    </source>
</reference>
<dbReference type="AlphaFoldDB" id="A0A1H3KS04"/>
<dbReference type="OrthoDB" id="7554786at2"/>
<proteinExistence type="predicted"/>
<name>A0A1H3KS04_9RHOB</name>
<accession>A0A1H3KS04</accession>
<dbReference type="STRING" id="321339.SAMN05444340_11075"/>
<organism evidence="1 2">
    <name type="scientific">Citreimonas salinaria</name>
    <dbReference type="NCBI Taxonomy" id="321339"/>
    <lineage>
        <taxon>Bacteria</taxon>
        <taxon>Pseudomonadati</taxon>
        <taxon>Pseudomonadota</taxon>
        <taxon>Alphaproteobacteria</taxon>
        <taxon>Rhodobacterales</taxon>
        <taxon>Roseobacteraceae</taxon>
        <taxon>Citreimonas</taxon>
    </lineage>
</organism>
<dbReference type="InterPro" id="IPR021505">
    <property type="entry name" value="Phage_B3_Orf6"/>
</dbReference>
<dbReference type="RefSeq" id="WP_089883835.1">
    <property type="nucleotide sequence ID" value="NZ_FNPF01000010.1"/>
</dbReference>
<sequence length="219" mass="24755">MNEHSTPTPAPVPDGRITVNGDICLGDGRGGYTPVRFIKPQHLLEDETVRKIMGFALALSAQVSRFKQHTYEDLGAFDAILDQEYGLTKGGKKGNRTYQTHDGLMKIEVRVADLLDFGPELQVAKQLLDECLNEWSADSRPEVRALITNTFNTDKEGQVNRALLFTLLRLDVEDKRWNRAMDAIREAIRVVGSKTYYRIQMRESFDAPWQTVTIDLAKA</sequence>
<dbReference type="Proteomes" id="UP000199286">
    <property type="component" value="Unassembled WGS sequence"/>
</dbReference>
<evidence type="ECO:0008006" key="3">
    <source>
        <dbReference type="Google" id="ProtNLM"/>
    </source>
</evidence>
<evidence type="ECO:0000313" key="2">
    <source>
        <dbReference type="Proteomes" id="UP000199286"/>
    </source>
</evidence>
<dbReference type="EMBL" id="FNPF01000010">
    <property type="protein sequence ID" value="SDY54947.1"/>
    <property type="molecule type" value="Genomic_DNA"/>
</dbReference>